<dbReference type="NCBIfam" id="TIGR00229">
    <property type="entry name" value="sensory_box"/>
    <property type="match status" value="1"/>
</dbReference>
<evidence type="ECO:0000313" key="10">
    <source>
        <dbReference type="EMBL" id="MBL6079882.1"/>
    </source>
</evidence>
<keyword evidence="7" id="KW-0067">ATP-binding</keyword>
<dbReference type="PANTHER" id="PTHR41523">
    <property type="entry name" value="TWO-COMPONENT SYSTEM SENSOR PROTEIN"/>
    <property type="match status" value="1"/>
</dbReference>
<dbReference type="InterPro" id="IPR036890">
    <property type="entry name" value="HATPase_C_sf"/>
</dbReference>
<evidence type="ECO:0000259" key="9">
    <source>
        <dbReference type="PROSITE" id="PS50112"/>
    </source>
</evidence>
<keyword evidence="11" id="KW-1185">Reference proteome</keyword>
<dbReference type="SMART" id="SM00911">
    <property type="entry name" value="HWE_HK"/>
    <property type="match status" value="1"/>
</dbReference>
<protein>
    <recommendedName>
        <fullName evidence="2">histidine kinase</fullName>
        <ecNumber evidence="2">2.7.13.3</ecNumber>
    </recommendedName>
</protein>
<dbReference type="Gene3D" id="3.30.450.20">
    <property type="entry name" value="PAS domain"/>
    <property type="match status" value="1"/>
</dbReference>
<keyword evidence="5" id="KW-0547">Nucleotide-binding</keyword>
<dbReference type="Pfam" id="PF07536">
    <property type="entry name" value="HWE_HK"/>
    <property type="match status" value="1"/>
</dbReference>
<dbReference type="PANTHER" id="PTHR41523:SF8">
    <property type="entry name" value="ETHYLENE RESPONSE SENSOR PROTEIN"/>
    <property type="match status" value="1"/>
</dbReference>
<evidence type="ECO:0000256" key="5">
    <source>
        <dbReference type="ARBA" id="ARBA00022741"/>
    </source>
</evidence>
<comment type="catalytic activity">
    <reaction evidence="1">
        <text>ATP + protein L-histidine = ADP + protein N-phospho-L-histidine.</text>
        <dbReference type="EC" id="2.7.13.3"/>
    </reaction>
</comment>
<dbReference type="Pfam" id="PF13426">
    <property type="entry name" value="PAS_9"/>
    <property type="match status" value="1"/>
</dbReference>
<reference evidence="10 11" key="1">
    <citation type="submission" date="2021-01" db="EMBL/GenBank/DDBJ databases">
        <title>Belnapia mucosa sp. nov. and Belnapia arida sp. nov., isolated from the Tabernas Desert (Almeria, Spain).</title>
        <authorList>
            <person name="Molina-Menor E."/>
            <person name="Vidal-Verdu A."/>
            <person name="Calonge A."/>
            <person name="Satari L."/>
            <person name="Pereto J."/>
            <person name="Porcar M."/>
        </authorList>
    </citation>
    <scope>NUCLEOTIDE SEQUENCE [LARGE SCALE GENOMIC DNA]</scope>
    <source>
        <strain evidence="10 11">T18</strain>
    </source>
</reference>
<dbReference type="EC" id="2.7.13.3" evidence="2"/>
<evidence type="ECO:0000256" key="2">
    <source>
        <dbReference type="ARBA" id="ARBA00012438"/>
    </source>
</evidence>
<evidence type="ECO:0000313" key="11">
    <source>
        <dbReference type="Proteomes" id="UP000660885"/>
    </source>
</evidence>
<keyword evidence="4" id="KW-0808">Transferase</keyword>
<gene>
    <name evidence="10" type="ORF">JMJ56_17830</name>
</gene>
<evidence type="ECO:0000256" key="7">
    <source>
        <dbReference type="ARBA" id="ARBA00022840"/>
    </source>
</evidence>
<name>A0ABS1U823_9PROT</name>
<evidence type="ECO:0000256" key="3">
    <source>
        <dbReference type="ARBA" id="ARBA00022553"/>
    </source>
</evidence>
<proteinExistence type="predicted"/>
<evidence type="ECO:0000256" key="4">
    <source>
        <dbReference type="ARBA" id="ARBA00022679"/>
    </source>
</evidence>
<evidence type="ECO:0000256" key="6">
    <source>
        <dbReference type="ARBA" id="ARBA00022777"/>
    </source>
</evidence>
<dbReference type="Gene3D" id="3.30.565.10">
    <property type="entry name" value="Histidine kinase-like ATPase, C-terminal domain"/>
    <property type="match status" value="1"/>
</dbReference>
<organism evidence="10 11">
    <name type="scientific">Belnapia arida</name>
    <dbReference type="NCBI Taxonomy" id="2804533"/>
    <lineage>
        <taxon>Bacteria</taxon>
        <taxon>Pseudomonadati</taxon>
        <taxon>Pseudomonadota</taxon>
        <taxon>Alphaproteobacteria</taxon>
        <taxon>Acetobacterales</taxon>
        <taxon>Roseomonadaceae</taxon>
        <taxon>Belnapia</taxon>
    </lineage>
</organism>
<keyword evidence="8" id="KW-0175">Coiled coil</keyword>
<dbReference type="InterPro" id="IPR035965">
    <property type="entry name" value="PAS-like_dom_sf"/>
</dbReference>
<dbReference type="InterPro" id="IPR011102">
    <property type="entry name" value="Sig_transdc_His_kinase_HWE"/>
</dbReference>
<keyword evidence="6" id="KW-0418">Kinase</keyword>
<dbReference type="InterPro" id="IPR000014">
    <property type="entry name" value="PAS"/>
</dbReference>
<dbReference type="SMART" id="SM00091">
    <property type="entry name" value="PAS"/>
    <property type="match status" value="1"/>
</dbReference>
<dbReference type="PROSITE" id="PS50112">
    <property type="entry name" value="PAS"/>
    <property type="match status" value="1"/>
</dbReference>
<comment type="caution">
    <text evidence="10">The sequence shown here is derived from an EMBL/GenBank/DDBJ whole genome shotgun (WGS) entry which is preliminary data.</text>
</comment>
<feature type="coiled-coil region" evidence="8">
    <location>
        <begin position="15"/>
        <end position="49"/>
    </location>
</feature>
<keyword evidence="3" id="KW-0597">Phosphoprotein</keyword>
<evidence type="ECO:0000256" key="8">
    <source>
        <dbReference type="SAM" id="Coils"/>
    </source>
</evidence>
<dbReference type="SUPFAM" id="SSF55785">
    <property type="entry name" value="PYP-like sensor domain (PAS domain)"/>
    <property type="match status" value="1"/>
</dbReference>
<evidence type="ECO:0000256" key="1">
    <source>
        <dbReference type="ARBA" id="ARBA00000085"/>
    </source>
</evidence>
<dbReference type="SUPFAM" id="SSF55874">
    <property type="entry name" value="ATPase domain of HSP90 chaperone/DNA topoisomerase II/histidine kinase"/>
    <property type="match status" value="1"/>
</dbReference>
<sequence>MTRHPAPGPRETVTEEELQVALEELRATADELEESNAALTHLNESLEDHVTRRTAELEQALATLRVQEQRLRLIFEGATDTAILTLDDEGRISAWNPGAERLLGFTEAEVLGHRLEAMWLPEDLERREPEQEMCRALDAGRADDERWHRRKDGTRFWASGIMVPLAAGPDGKSRGFLKIMRDRTEPRREEERRLVLLRELDHRVKNTLAVVQSVTIQSRRYAPTPADFQDALLARLAALARSHDLLTRNSWEGASLRDIVRQTLAPYATKVGQDRVSLQGPPVRLTPTAVVTLNLAFHELATNAAKYGALSAPGGRVEVGWHIDRTTNAKPQLEVHWNERGGPPVQVPVSRGFGTRLIERGLSREFDAAVQLDFAPAGVECMIRLPFAPRLVSL</sequence>
<accession>A0ABS1U823</accession>
<dbReference type="CDD" id="cd00130">
    <property type="entry name" value="PAS"/>
    <property type="match status" value="1"/>
</dbReference>
<dbReference type="Proteomes" id="UP000660885">
    <property type="component" value="Unassembled WGS sequence"/>
</dbReference>
<dbReference type="EMBL" id="JAETWB010000009">
    <property type="protein sequence ID" value="MBL6079882.1"/>
    <property type="molecule type" value="Genomic_DNA"/>
</dbReference>
<feature type="domain" description="PAS" evidence="9">
    <location>
        <begin position="67"/>
        <end position="140"/>
    </location>
</feature>